<dbReference type="Proteomes" id="UP000015441">
    <property type="component" value="Unassembled WGS sequence"/>
</dbReference>
<dbReference type="InterPro" id="IPR050164">
    <property type="entry name" value="Peptidase_C19"/>
</dbReference>
<dbReference type="InterPro" id="IPR038765">
    <property type="entry name" value="Papain-like_cys_pep_sf"/>
</dbReference>
<feature type="region of interest" description="Disordered" evidence="1">
    <location>
        <begin position="2566"/>
        <end position="2597"/>
    </location>
</feature>
<sequence>MDFSFIAFAPLFIPANCTQATPYQNFLSAILLIRNPVEEATIYDNNLFFRFIRNSSRPHGPIVPISEKLVSLIAPLNHQNSVLYVPAKWQSPRENERLSQCFAQVVQIPFTAPQKSLLLESGRDSDNSTGSVVKFEEDAWSESNSIPSTPLEEAIVHDTDHRKMDHPPKPLPLSPSILPTKGFHEISDNDNGVDFDAESEAGTSFMVPAIEKTSNSHSLVSSPHVELLPAEDAEYLNTDPPIALIEEPDDDDDEIIFQDIFVKFPYQAEDETLLYTLNRLVRFFQFDEIVTEEAFLKLRDWIDSYLLAVTSSDQFYDFYVNNREFWTSLPEVIWALSHRQKYFGEFLRKSIDGRQTLTEMFCQFGRLTARFLTMDVRSLNSLTRGANIESDLGSQPYLHALSHLLRKDESPHIGKNLEVHYQWNFDEDIAQICDNFQIEGGSIPVLTKLVDNQIRLLPCTSKVVEYLTSPCRIAEAIIRNATSILDDRDYTPQQLIAVSEKCIIQGYEFFLSVSASLEVIIEKNITSLSPDAAIAYINCLSYIFRSSLNINNSRSQNIFKKRANKLLKIRPQDYSTVISLEWKFGILKKLITSAQMQLRVVGVTTMCSELLQLHHSSKNVDMEAYSTLIYFAEYILEHKLVDYIVGVGSHPEIIHESGNIIGFLIVTKTYKPQLTDTIWQTVISCQDQRVVDAILRMLTHCHNLYDEENLLHLSRKISCIPLEDFTPAMRELSQALFKQLVSKGIPDSIVTTLPHRLCARLLRESSSVSAETIVSLSEIQIWAESRFRELLVNGLSRNDRQEIYQECITDISLKSSTTLGSLSILNILLSRDKGQDTINLTTEFGLTKLLVDELESVAFSENSFTLQLLRGTPAGLASRNLLLRIIKVAPDTLTPELGERLWEVLVGSHSRSLAERNIWWQTLNTAVEQSLGDNKFLTRCFEEYLPNLASIYFTPGALEFAREAVLNWLDKFQPDSSEEIANFESPALEQIWRMILTASSNAIDGAAISILVETYLKSDFILSVSQTKAQTIHLALVNRCLRQLKNAASKLKNSSLDSCEISEENKTIVSENHFQEQERIFVRSLAVLREFLRGYHTSKPYSTTPKAMSLLPPTDMDKAEGNQVIIKYQSFDEDNHSEVKNLVFGHLNTAASLLTTLQKTTGFKNYKIYCNGREFDPDEQEICKSISELNLKGLLLVKRCDDPEGSTSGTSTSNKMILESEIIKQFEDLWSYLGMHDKVAKEIYYFLKTLPVYDRLLNNFRTNTPYSEIFPSGQPFKSLYAIHSLHEYNSSRQPKKGAAAEVASSRAISLIIAAISDPAVLDGCENTEVRDSLALQLIDCLLLLLKEPLPASPNSFLNENLLKHLLRLLELAKGSQAPKSHHLISMSFEAIIESSIYSVELWDKSLQHFKDTTLLRELLLDSPRTVIRKSIAKTITEKCTNYTSSLAQVSSSTLVMGFWSIISSLIPDAMIQPQKCEQVLAVSYTLFKKLTSSSSLSLQLEDLILVWGGLLISHTPNENVGEPESVDVAAQGLGNLLHYAALVAKSSKVSLTCSHIGTKLFRKYLFPVLSDPREGLVIPKVPLLNPKTRSTMAETIFILIKDDHVQYPEVLLIMESLSPYAPNQEGSPYSHDLGFLFERNNSLRSKTGYVGLRNLSNTCYLNSLLTQLYMNIPFRSFMFSTVVSDASSSQRLLSETQSLFSYMQNSYSSFVDPTDLASSIQTYEETQIDVTVQMDVDEFYNLLFDRWESQIYAPRAKQTLRSFYGGQLVQQVKSKECPHVSELLEPFSAIQCDIKGKSSLQESLQAYVDGEVMEGDNKYKCTTCDRHVDAVKRACLKEIPDNLIFHLKRFDFNLRTLQRSKINDHFSFPDKIDMRSYKVEYLMEDPEEIPEDIFELVGILVHSGTAESGHYYSYIRERLSNGQQDKWIEFNDECVSHWDSACMEGSCFGGPDFRGQHDSGDVFYDKTWSAYMLFYQRCSNTTSPSNSCDLPTPIRLPVPKQLSNRIAMENELLLRKYCLYDPSYSSFTLKMLQNTKQITGGCGVTDSHRLEKLALRVSLNHLDQVVARNKDLPDFPTYIVQLGQQFRACAECSREFLEWISECYEALRQLLMKNPEQAVRNEVASLIFLALNKVKNDAPNAYGLLDLNDSDDEPESTQPEILQRTIAALSSLYDIFHTSLRAWPEYFGLLSSIARMGTPEAACLVMKGFLNKTLDIITADPNLPLSTQYIKLLNTISKRSTARPIAYEAVISLLWHLMRICDASLNPVEEREECLYIALNDQPIPFTVNERNSLVQYWTRTNSNIFVGKLLQLNQNERATRAIITELLRWDDDIDIQVRHAIMGGIRHVSSSYPCQPFLMAASTYCEHSKDTHGIQSIIAHVSRTASLLENLDGSHFLHFFKEIFSIEYFQSDVSSEELYEFLLDQIPTWAPCMLTLDDNNVRQQAEELIHEFLIVPLAREEENNPPSDSDYLLREKRAEKIMLLRQLSQKLAMSCLEYLVDNYIRPRQTVIRANLVNIQAVIEACENIFDQDPNMCLQYYEQRIVTIDALKKLAVEEIDAEVSADWNNSDGEYDGSSEPMDSTAENSGGLADEDQL</sequence>
<organism evidence="3 4">
    <name type="scientific">Blumeria graminis f. sp. hordei (strain DH14)</name>
    <name type="common">Barley powdery mildew</name>
    <name type="synonym">Oidium monilioides f. sp. hordei</name>
    <dbReference type="NCBI Taxonomy" id="546991"/>
    <lineage>
        <taxon>Eukaryota</taxon>
        <taxon>Fungi</taxon>
        <taxon>Dikarya</taxon>
        <taxon>Ascomycota</taxon>
        <taxon>Pezizomycotina</taxon>
        <taxon>Leotiomycetes</taxon>
        <taxon>Erysiphales</taxon>
        <taxon>Erysiphaceae</taxon>
        <taxon>Blumeria</taxon>
        <taxon>Blumeria hordei</taxon>
    </lineage>
</organism>
<dbReference type="HOGENOM" id="CLU_228178_0_0_1"/>
<gene>
    <name evidence="3" type="ORF">BGHDH14_bgh06773</name>
</gene>
<dbReference type="GO" id="GO:0005829">
    <property type="term" value="C:cytosol"/>
    <property type="evidence" value="ECO:0007669"/>
    <property type="project" value="TreeGrafter"/>
</dbReference>
<evidence type="ECO:0000259" key="2">
    <source>
        <dbReference type="PROSITE" id="PS50235"/>
    </source>
</evidence>
<feature type="domain" description="USP" evidence="2">
    <location>
        <begin position="1650"/>
        <end position="1978"/>
    </location>
</feature>
<keyword evidence="4" id="KW-1185">Reference proteome</keyword>
<dbReference type="SUPFAM" id="SSF54001">
    <property type="entry name" value="Cysteine proteinases"/>
    <property type="match status" value="1"/>
</dbReference>
<dbReference type="GO" id="GO:0016579">
    <property type="term" value="P:protein deubiquitination"/>
    <property type="evidence" value="ECO:0007669"/>
    <property type="project" value="InterPro"/>
</dbReference>
<dbReference type="InParanoid" id="N1JNB9"/>
<evidence type="ECO:0000313" key="4">
    <source>
        <dbReference type="Proteomes" id="UP000015441"/>
    </source>
</evidence>
<dbReference type="InterPro" id="IPR028889">
    <property type="entry name" value="USP"/>
</dbReference>
<accession>N1JNB9</accession>
<dbReference type="InterPro" id="IPR016024">
    <property type="entry name" value="ARM-type_fold"/>
</dbReference>
<dbReference type="Gene3D" id="3.90.70.10">
    <property type="entry name" value="Cysteine proteinases"/>
    <property type="match status" value="1"/>
</dbReference>
<evidence type="ECO:0000313" key="3">
    <source>
        <dbReference type="EMBL" id="CCU82111.1"/>
    </source>
</evidence>
<reference evidence="3 4" key="1">
    <citation type="journal article" date="2010" name="Science">
        <title>Genome expansion and gene loss in powdery mildew fungi reveal tradeoffs in extreme parasitism.</title>
        <authorList>
            <person name="Spanu P.D."/>
            <person name="Abbott J.C."/>
            <person name="Amselem J."/>
            <person name="Burgis T.A."/>
            <person name="Soanes D.M."/>
            <person name="Stueber K."/>
            <person name="Ver Loren van Themaat E."/>
            <person name="Brown J.K.M."/>
            <person name="Butcher S.A."/>
            <person name="Gurr S.J."/>
            <person name="Lebrun M.-H."/>
            <person name="Ridout C.J."/>
            <person name="Schulze-Lefert P."/>
            <person name="Talbot N.J."/>
            <person name="Ahmadinejad N."/>
            <person name="Ametz C."/>
            <person name="Barton G.R."/>
            <person name="Benjdia M."/>
            <person name="Bidzinski P."/>
            <person name="Bindschedler L.V."/>
            <person name="Both M."/>
            <person name="Brewer M.T."/>
            <person name="Cadle-Davidson L."/>
            <person name="Cadle-Davidson M.M."/>
            <person name="Collemare J."/>
            <person name="Cramer R."/>
            <person name="Frenkel O."/>
            <person name="Godfrey D."/>
            <person name="Harriman J."/>
            <person name="Hoede C."/>
            <person name="King B.C."/>
            <person name="Klages S."/>
            <person name="Kleemann J."/>
            <person name="Knoll D."/>
            <person name="Koti P.S."/>
            <person name="Kreplak J."/>
            <person name="Lopez-Ruiz F.J."/>
            <person name="Lu X."/>
            <person name="Maekawa T."/>
            <person name="Mahanil S."/>
            <person name="Micali C."/>
            <person name="Milgroom M.G."/>
            <person name="Montana G."/>
            <person name="Noir S."/>
            <person name="O'Connell R.J."/>
            <person name="Oberhaensli S."/>
            <person name="Parlange F."/>
            <person name="Pedersen C."/>
            <person name="Quesneville H."/>
            <person name="Reinhardt R."/>
            <person name="Rott M."/>
            <person name="Sacristan S."/>
            <person name="Schmidt S.M."/>
            <person name="Schoen M."/>
            <person name="Skamnioti P."/>
            <person name="Sommer H."/>
            <person name="Stephens A."/>
            <person name="Takahara H."/>
            <person name="Thordal-Christensen H."/>
            <person name="Vigouroux M."/>
            <person name="Wessling R."/>
            <person name="Wicker T."/>
            <person name="Panstruga R."/>
        </authorList>
    </citation>
    <scope>NUCLEOTIDE SEQUENCE [LARGE SCALE GENOMIC DNA]</scope>
    <source>
        <strain evidence="3">DH14</strain>
    </source>
</reference>
<dbReference type="GO" id="GO:0004843">
    <property type="term" value="F:cysteine-type deubiquitinase activity"/>
    <property type="evidence" value="ECO:0007669"/>
    <property type="project" value="InterPro"/>
</dbReference>
<dbReference type="eggNOG" id="KOG1866">
    <property type="taxonomic scope" value="Eukaryota"/>
</dbReference>
<dbReference type="STRING" id="546991.N1JNB9"/>
<dbReference type="Pfam" id="PF12030">
    <property type="entry name" value="DUF3517"/>
    <property type="match status" value="1"/>
</dbReference>
<dbReference type="OrthoDB" id="420187at2759"/>
<dbReference type="FunFam" id="3.90.70.10:FF:000136">
    <property type="entry name" value="Ubiquitin C-terminal hydrolase, putative"/>
    <property type="match status" value="1"/>
</dbReference>
<dbReference type="PROSITE" id="PS00973">
    <property type="entry name" value="USP_2"/>
    <property type="match status" value="1"/>
</dbReference>
<dbReference type="PANTHER" id="PTHR24006">
    <property type="entry name" value="UBIQUITIN CARBOXYL-TERMINAL HYDROLASE"/>
    <property type="match status" value="1"/>
</dbReference>
<protein>
    <submittedName>
        <fullName evidence="3">Ubiquitin hydrolase</fullName>
    </submittedName>
</protein>
<dbReference type="GO" id="GO:0005634">
    <property type="term" value="C:nucleus"/>
    <property type="evidence" value="ECO:0007669"/>
    <property type="project" value="TreeGrafter"/>
</dbReference>
<proteinExistence type="predicted"/>
<dbReference type="CDD" id="cd02659">
    <property type="entry name" value="peptidase_C19C"/>
    <property type="match status" value="1"/>
</dbReference>
<keyword evidence="3" id="KW-0378">Hydrolase</keyword>
<dbReference type="SUPFAM" id="SSF48371">
    <property type="entry name" value="ARM repeat"/>
    <property type="match status" value="1"/>
</dbReference>
<dbReference type="PANTHER" id="PTHR24006:SF827">
    <property type="entry name" value="UBIQUITIN CARBOXYL-TERMINAL HYDROLASE 34"/>
    <property type="match status" value="1"/>
</dbReference>
<name>N1JNB9_BLUG1</name>
<dbReference type="InterPro" id="IPR021905">
    <property type="entry name" value="DUF3517"/>
</dbReference>
<dbReference type="InterPro" id="IPR001394">
    <property type="entry name" value="Peptidase_C19_UCH"/>
</dbReference>
<dbReference type="PROSITE" id="PS50235">
    <property type="entry name" value="USP_3"/>
    <property type="match status" value="1"/>
</dbReference>
<evidence type="ECO:0000256" key="1">
    <source>
        <dbReference type="SAM" id="MobiDB-lite"/>
    </source>
</evidence>
<dbReference type="EMBL" id="CAUH01005860">
    <property type="protein sequence ID" value="CCU82111.1"/>
    <property type="molecule type" value="Genomic_DNA"/>
</dbReference>
<dbReference type="InterPro" id="IPR018200">
    <property type="entry name" value="USP_CS"/>
</dbReference>
<dbReference type="Pfam" id="PF00443">
    <property type="entry name" value="UCH"/>
    <property type="match status" value="1"/>
</dbReference>
<comment type="caution">
    <text evidence="3">The sequence shown here is derived from an EMBL/GenBank/DDBJ whole genome shotgun (WGS) entry which is preliminary data.</text>
</comment>